<dbReference type="RefSeq" id="WP_013601016.1">
    <property type="nucleotide sequence ID" value="NZ_RBNH01000017.1"/>
</dbReference>
<feature type="transmembrane region" description="Helical" evidence="1">
    <location>
        <begin position="78"/>
        <end position="96"/>
    </location>
</feature>
<reference evidence="3" key="2">
    <citation type="submission" date="2018-10" db="EMBL/GenBank/DDBJ databases">
        <authorList>
            <person name="Wang Y."/>
            <person name="Wang J."/>
            <person name="Yang X."/>
            <person name="Wang Z."/>
            <person name="Huang Y."/>
        </authorList>
    </citation>
    <scope>NUCLEOTIDE SEQUENCE [LARGE SCALE GENOMIC DNA]</scope>
    <source>
        <strain evidence="3">J015</strain>
    </source>
</reference>
<reference evidence="2 3" key="1">
    <citation type="submission" date="2018-10" db="EMBL/GenBank/DDBJ databases">
        <title>Genome-guide identification and characterization of bacteria that degrade polycyclic aromatic hydrocarbons and resist hexavalent chromium simultaneously.</title>
        <authorList>
            <person name="Feng H."/>
        </authorList>
    </citation>
    <scope>NUCLEOTIDE SEQUENCE [LARGE SCALE GENOMIC DNA]</scope>
    <source>
        <strain evidence="2 3">J015</strain>
    </source>
</reference>
<protein>
    <submittedName>
        <fullName evidence="2">DUF3054 domain-containing protein</fullName>
    </submittedName>
</protein>
<organism evidence="2 3">
    <name type="scientific">Pseudarthrobacter phenanthrenivorans</name>
    <name type="common">Arthrobacter phenanthrenivorans</name>
    <dbReference type="NCBI Taxonomy" id="361575"/>
    <lineage>
        <taxon>Bacteria</taxon>
        <taxon>Bacillati</taxon>
        <taxon>Actinomycetota</taxon>
        <taxon>Actinomycetes</taxon>
        <taxon>Micrococcales</taxon>
        <taxon>Micrococcaceae</taxon>
        <taxon>Pseudarthrobacter</taxon>
    </lineage>
</organism>
<feature type="transmembrane region" description="Helical" evidence="1">
    <location>
        <begin position="12"/>
        <end position="32"/>
    </location>
</feature>
<evidence type="ECO:0000313" key="2">
    <source>
        <dbReference type="EMBL" id="RKO21337.1"/>
    </source>
</evidence>
<keyword evidence="1" id="KW-0812">Transmembrane</keyword>
<feature type="transmembrane region" description="Helical" evidence="1">
    <location>
        <begin position="102"/>
        <end position="123"/>
    </location>
</feature>
<dbReference type="AlphaFoldDB" id="A0A3B0FSA4"/>
<dbReference type="InterPro" id="IPR021414">
    <property type="entry name" value="DUF3054"/>
</dbReference>
<comment type="caution">
    <text evidence="2">The sequence shown here is derived from an EMBL/GenBank/DDBJ whole genome shotgun (WGS) entry which is preliminary data.</text>
</comment>
<keyword evidence="1" id="KW-0472">Membrane</keyword>
<name>A0A3B0FSA4_PSEPS</name>
<evidence type="ECO:0000256" key="1">
    <source>
        <dbReference type="SAM" id="Phobius"/>
    </source>
</evidence>
<feature type="transmembrane region" description="Helical" evidence="1">
    <location>
        <begin position="44"/>
        <end position="66"/>
    </location>
</feature>
<dbReference type="OMA" id="TFTHGAV"/>
<dbReference type="EMBL" id="RBNH01000017">
    <property type="protein sequence ID" value="RKO21337.1"/>
    <property type="molecule type" value="Genomic_DNA"/>
</dbReference>
<dbReference type="Pfam" id="PF11255">
    <property type="entry name" value="DUF3054"/>
    <property type="match status" value="1"/>
</dbReference>
<sequence>MSSSTVKSPKRASLPRVLAAVAADAALILVFAGIGRDAHQRGDVVAGVLLTAWPFLAGAAVGWLGARAWRDPLSVPRSGLPIWTGSVAGGMALRALTGQTVVLPFVIVATLALGLFLLGYRLVAAGLRRRGGPDQG</sequence>
<proteinExistence type="predicted"/>
<dbReference type="Proteomes" id="UP000273159">
    <property type="component" value="Unassembled WGS sequence"/>
</dbReference>
<accession>A0A3B0FSA4</accession>
<gene>
    <name evidence="2" type="ORF">D7Z96_16615</name>
</gene>
<evidence type="ECO:0000313" key="3">
    <source>
        <dbReference type="Proteomes" id="UP000273159"/>
    </source>
</evidence>
<keyword evidence="1" id="KW-1133">Transmembrane helix</keyword>